<keyword evidence="2" id="KW-1185">Reference proteome</keyword>
<evidence type="ECO:0000313" key="2">
    <source>
        <dbReference type="Proteomes" id="UP000789524"/>
    </source>
</evidence>
<dbReference type="EMBL" id="CAKASE010000083">
    <property type="protein sequence ID" value="CAG9585027.1"/>
    <property type="molecule type" value="Genomic_DNA"/>
</dbReference>
<dbReference type="OrthoDB" id="7485520at2759"/>
<accession>A0A8J2WB53</accession>
<protein>
    <submittedName>
        <fullName evidence="1">(African queen) hypothetical protein</fullName>
    </submittedName>
</protein>
<evidence type="ECO:0000313" key="1">
    <source>
        <dbReference type="EMBL" id="CAG9585027.1"/>
    </source>
</evidence>
<organism evidence="1 2">
    <name type="scientific">Danaus chrysippus</name>
    <name type="common">African queen</name>
    <dbReference type="NCBI Taxonomy" id="151541"/>
    <lineage>
        <taxon>Eukaryota</taxon>
        <taxon>Metazoa</taxon>
        <taxon>Ecdysozoa</taxon>
        <taxon>Arthropoda</taxon>
        <taxon>Hexapoda</taxon>
        <taxon>Insecta</taxon>
        <taxon>Pterygota</taxon>
        <taxon>Neoptera</taxon>
        <taxon>Endopterygota</taxon>
        <taxon>Lepidoptera</taxon>
        <taxon>Glossata</taxon>
        <taxon>Ditrysia</taxon>
        <taxon>Papilionoidea</taxon>
        <taxon>Nymphalidae</taxon>
        <taxon>Danainae</taxon>
        <taxon>Danaini</taxon>
        <taxon>Danaina</taxon>
        <taxon>Danaus</taxon>
        <taxon>Anosia</taxon>
    </lineage>
</organism>
<name>A0A8J2WB53_9NEOP</name>
<gene>
    <name evidence="1" type="ORF">DCHRY22_LOCUS15520</name>
</gene>
<dbReference type="AlphaFoldDB" id="A0A8J2WB53"/>
<proteinExistence type="predicted"/>
<dbReference type="Proteomes" id="UP000789524">
    <property type="component" value="Unassembled WGS sequence"/>
</dbReference>
<comment type="caution">
    <text evidence="1">The sequence shown here is derived from an EMBL/GenBank/DDBJ whole genome shotgun (WGS) entry which is preliminary data.</text>
</comment>
<reference evidence="1" key="1">
    <citation type="submission" date="2021-09" db="EMBL/GenBank/DDBJ databases">
        <authorList>
            <person name="Martin H S."/>
        </authorList>
    </citation>
    <scope>NUCLEOTIDE SEQUENCE</scope>
</reference>
<sequence>MHVRFVREDVRVNVITYTGPLATHRRLNKSSRYLCEGSDARSSLQHGPCHAVLASMQVVLKLTVGHGCEVDHEVQRSAALEMRSKQQPRPSYRWLGTNENVKCQLDNRAVSSVECPELLIDKCSLTHSLVALI</sequence>